<organism evidence="1">
    <name type="scientific">Palpitomonas bilix</name>
    <dbReference type="NCBI Taxonomy" id="652834"/>
    <lineage>
        <taxon>Eukaryota</taxon>
        <taxon>Eukaryota incertae sedis</taxon>
    </lineage>
</organism>
<gene>
    <name evidence="1" type="ORF">PBIL07802_LOCUS572</name>
</gene>
<reference evidence="1" key="1">
    <citation type="submission" date="2021-01" db="EMBL/GenBank/DDBJ databases">
        <authorList>
            <person name="Corre E."/>
            <person name="Pelletier E."/>
            <person name="Niang G."/>
            <person name="Scheremetjew M."/>
            <person name="Finn R."/>
            <person name="Kale V."/>
            <person name="Holt S."/>
            <person name="Cochrane G."/>
            <person name="Meng A."/>
            <person name="Brown T."/>
            <person name="Cohen L."/>
        </authorList>
    </citation>
    <scope>NUCLEOTIDE SEQUENCE</scope>
    <source>
        <strain evidence="1">NIES-2562</strain>
    </source>
</reference>
<dbReference type="AlphaFoldDB" id="A0A7S3CVL3"/>
<dbReference type="EMBL" id="HBIB01000837">
    <property type="protein sequence ID" value="CAE0238430.1"/>
    <property type="molecule type" value="Transcribed_RNA"/>
</dbReference>
<accession>A0A7S3CVL3</accession>
<sequence length="128" mass="14162">MVQDEYTSVIVPPAATPIPLVALACVKCSNRTDVVSSKVRKDIGKNAVDVLHQQETSRVHATTTNRILCIGVQYVNACEGVGERKNMSDHPKVAFIIHERGLFSMLRAPQKNIEHSYDISTLYPSTIQ</sequence>
<evidence type="ECO:0000313" key="1">
    <source>
        <dbReference type="EMBL" id="CAE0238430.1"/>
    </source>
</evidence>
<name>A0A7S3CVL3_9EUKA</name>
<proteinExistence type="predicted"/>
<protein>
    <submittedName>
        <fullName evidence="1">Uncharacterized protein</fullName>
    </submittedName>
</protein>